<evidence type="ECO:0000313" key="3">
    <source>
        <dbReference type="RefSeq" id="XP_071909727.1"/>
    </source>
</evidence>
<organism evidence="2 3">
    <name type="scientific">Coffea arabica</name>
    <name type="common">Arabian coffee</name>
    <dbReference type="NCBI Taxonomy" id="13443"/>
    <lineage>
        <taxon>Eukaryota</taxon>
        <taxon>Viridiplantae</taxon>
        <taxon>Streptophyta</taxon>
        <taxon>Embryophyta</taxon>
        <taxon>Tracheophyta</taxon>
        <taxon>Spermatophyta</taxon>
        <taxon>Magnoliopsida</taxon>
        <taxon>eudicotyledons</taxon>
        <taxon>Gunneridae</taxon>
        <taxon>Pentapetalae</taxon>
        <taxon>asterids</taxon>
        <taxon>lamiids</taxon>
        <taxon>Gentianales</taxon>
        <taxon>Rubiaceae</taxon>
        <taxon>Ixoroideae</taxon>
        <taxon>Gardenieae complex</taxon>
        <taxon>Bertiereae - Coffeeae clade</taxon>
        <taxon>Coffeeae</taxon>
        <taxon>Coffea</taxon>
    </lineage>
</organism>
<dbReference type="PANTHER" id="PTHR33116:SF82">
    <property type="entry name" value="RNASE H FAMILY PROTEIN"/>
    <property type="match status" value="1"/>
</dbReference>
<dbReference type="RefSeq" id="XP_071909727.1">
    <property type="nucleotide sequence ID" value="XM_072053626.1"/>
</dbReference>
<feature type="domain" description="Reverse transcriptase" evidence="1">
    <location>
        <begin position="1"/>
        <end position="139"/>
    </location>
</feature>
<protein>
    <recommendedName>
        <fullName evidence="1">Reverse transcriptase domain-containing protein</fullName>
    </recommendedName>
</protein>
<evidence type="ECO:0000259" key="1">
    <source>
        <dbReference type="PROSITE" id="PS50878"/>
    </source>
</evidence>
<dbReference type="InterPro" id="IPR000477">
    <property type="entry name" value="RT_dom"/>
</dbReference>
<name>A0ABM4UR21_COFAR</name>
<gene>
    <name evidence="3" type="primary">LOC140008761</name>
</gene>
<evidence type="ECO:0000313" key="2">
    <source>
        <dbReference type="Proteomes" id="UP001652660"/>
    </source>
</evidence>
<keyword evidence="2" id="KW-1185">Reference proteome</keyword>
<dbReference type="GeneID" id="140008761"/>
<sequence length="233" mass="26026">MVWQLVFNPWFSVLINRMPRGFFPTLRGLRQGNPLSPSLFILGAEVLSRLLNQLQLHPRFCGFKVHRACPPITHLGFMDDILIFSSASALSLKLLMETLARYESVSGQRINATKSGFMVHSTMPRGRRAAIQRITGFSQKVFHKNRLLSPGGKIVLIKHLLSSTPLHLLAGVSPPKSILATVERLFANFLWGIDEGESKHHWICWKDLCAAKEEGGVGLRSMADVVNAFSVKL</sequence>
<accession>A0ABM4UR21</accession>
<dbReference type="PANTHER" id="PTHR33116">
    <property type="entry name" value="REVERSE TRANSCRIPTASE ZINC-BINDING DOMAIN-CONTAINING PROTEIN-RELATED-RELATED"/>
    <property type="match status" value="1"/>
</dbReference>
<reference evidence="3" key="1">
    <citation type="submission" date="2025-08" db="UniProtKB">
        <authorList>
            <consortium name="RefSeq"/>
        </authorList>
    </citation>
    <scope>IDENTIFICATION</scope>
    <source>
        <tissue evidence="3">Leaves</tissue>
    </source>
</reference>
<proteinExistence type="predicted"/>
<dbReference type="Proteomes" id="UP001652660">
    <property type="component" value="Chromosome 6c"/>
</dbReference>
<dbReference type="PROSITE" id="PS50878">
    <property type="entry name" value="RT_POL"/>
    <property type="match status" value="1"/>
</dbReference>
<dbReference type="Pfam" id="PF00078">
    <property type="entry name" value="RVT_1"/>
    <property type="match status" value="1"/>
</dbReference>